<evidence type="ECO:0000313" key="3">
    <source>
        <dbReference type="EMBL" id="CAB4631037.1"/>
    </source>
</evidence>
<sequence length="98" mass="10771">MKNIRPMGWLIIAFNAYYLYAFSKGVVEISAEGGGDTAIGIYALFSLFVWAVINIILYILFKVTAKKKRECPACGVKVPVGVTVCHKCSFDFKKQAGA</sequence>
<evidence type="ECO:0000256" key="1">
    <source>
        <dbReference type="SAM" id="Phobius"/>
    </source>
</evidence>
<feature type="transmembrane region" description="Helical" evidence="1">
    <location>
        <begin position="7"/>
        <end position="27"/>
    </location>
</feature>
<evidence type="ECO:0000313" key="2">
    <source>
        <dbReference type="EMBL" id="CAB4567518.1"/>
    </source>
</evidence>
<proteinExistence type="predicted"/>
<name>A0A6J6E286_9ZZZZ</name>
<reference evidence="2" key="1">
    <citation type="submission" date="2020-05" db="EMBL/GenBank/DDBJ databases">
        <authorList>
            <person name="Chiriac C."/>
            <person name="Salcher M."/>
            <person name="Ghai R."/>
            <person name="Kavagutti S V."/>
        </authorList>
    </citation>
    <scope>NUCLEOTIDE SEQUENCE</scope>
</reference>
<gene>
    <name evidence="2" type="ORF">UFOPK1599_00915</name>
    <name evidence="3" type="ORF">UFOPK2139_00226</name>
</gene>
<accession>A0A6J6E286</accession>
<protein>
    <submittedName>
        <fullName evidence="2">Unannotated protein</fullName>
    </submittedName>
</protein>
<keyword evidence="1" id="KW-0812">Transmembrane</keyword>
<keyword evidence="1" id="KW-0472">Membrane</keyword>
<organism evidence="2">
    <name type="scientific">freshwater metagenome</name>
    <dbReference type="NCBI Taxonomy" id="449393"/>
    <lineage>
        <taxon>unclassified sequences</taxon>
        <taxon>metagenomes</taxon>
        <taxon>ecological metagenomes</taxon>
    </lineage>
</organism>
<dbReference type="AlphaFoldDB" id="A0A6J6E286"/>
<dbReference type="EMBL" id="CAEZTE010000060">
    <property type="protein sequence ID" value="CAB4567518.1"/>
    <property type="molecule type" value="Genomic_DNA"/>
</dbReference>
<dbReference type="EMBL" id="CAEZVR010000027">
    <property type="protein sequence ID" value="CAB4631037.1"/>
    <property type="molecule type" value="Genomic_DNA"/>
</dbReference>
<keyword evidence="1" id="KW-1133">Transmembrane helix</keyword>
<feature type="transmembrane region" description="Helical" evidence="1">
    <location>
        <begin position="39"/>
        <end position="61"/>
    </location>
</feature>